<dbReference type="GO" id="GO:0006890">
    <property type="term" value="P:retrograde vesicle-mediated transport, Golgi to endoplasmic reticulum"/>
    <property type="evidence" value="ECO:0007669"/>
    <property type="project" value="InterPro"/>
</dbReference>
<gene>
    <name evidence="1" type="ORF">TIS948_LOCUS9803</name>
</gene>
<dbReference type="Pfam" id="PF04437">
    <property type="entry name" value="RINT1_TIP1"/>
    <property type="match status" value="1"/>
</dbReference>
<comment type="caution">
    <text evidence="1">The sequence shown here is derived from an EMBL/GenBank/DDBJ whole genome shotgun (WGS) entry which is preliminary data.</text>
</comment>
<dbReference type="PROSITE" id="PS51386">
    <property type="entry name" value="RINT1_TIP20"/>
    <property type="match status" value="1"/>
</dbReference>
<dbReference type="GO" id="GO:0060628">
    <property type="term" value="P:regulation of ER to Golgi vesicle-mediated transport"/>
    <property type="evidence" value="ECO:0007669"/>
    <property type="project" value="TreeGrafter"/>
</dbReference>
<dbReference type="PANTHER" id="PTHR13520:SF0">
    <property type="entry name" value="RAD50-INTERACTING PROTEIN 1"/>
    <property type="match status" value="1"/>
</dbReference>
<evidence type="ECO:0008006" key="3">
    <source>
        <dbReference type="Google" id="ProtNLM"/>
    </source>
</evidence>
<evidence type="ECO:0000313" key="2">
    <source>
        <dbReference type="Proteomes" id="UP000663825"/>
    </source>
</evidence>
<accession>A0A817PBB5</accession>
<dbReference type="InterPro" id="IPR042042">
    <property type="entry name" value="Tip20p_domB"/>
</dbReference>
<dbReference type="EMBL" id="CAJNXB010001264">
    <property type="protein sequence ID" value="CAF3152714.1"/>
    <property type="molecule type" value="Genomic_DNA"/>
</dbReference>
<dbReference type="Gene3D" id="1.20.58.1420">
    <property type="entry name" value="Dsl1p vesicle tethering complex, Tip20p subunit, domain B"/>
    <property type="match status" value="1"/>
</dbReference>
<dbReference type="AlphaFoldDB" id="A0A817PBB5"/>
<name>A0A817PBB5_9BILA</name>
<evidence type="ECO:0000313" key="1">
    <source>
        <dbReference type="EMBL" id="CAF3152714.1"/>
    </source>
</evidence>
<dbReference type="InterPro" id="IPR007528">
    <property type="entry name" value="RINT1_Tip20"/>
</dbReference>
<organism evidence="1 2">
    <name type="scientific">Rotaria socialis</name>
    <dbReference type="NCBI Taxonomy" id="392032"/>
    <lineage>
        <taxon>Eukaryota</taxon>
        <taxon>Metazoa</taxon>
        <taxon>Spiralia</taxon>
        <taxon>Gnathifera</taxon>
        <taxon>Rotifera</taxon>
        <taxon>Eurotatoria</taxon>
        <taxon>Bdelloidea</taxon>
        <taxon>Philodinida</taxon>
        <taxon>Philodinidae</taxon>
        <taxon>Rotaria</taxon>
    </lineage>
</organism>
<protein>
    <recommendedName>
        <fullName evidence="3">RAD50-interacting protein 1</fullName>
    </recommendedName>
</protein>
<dbReference type="Proteomes" id="UP000663825">
    <property type="component" value="Unassembled WGS sequence"/>
</dbReference>
<dbReference type="GO" id="GO:0006888">
    <property type="term" value="P:endoplasmic reticulum to Golgi vesicle-mediated transport"/>
    <property type="evidence" value="ECO:0007669"/>
    <property type="project" value="InterPro"/>
</dbReference>
<reference evidence="1" key="1">
    <citation type="submission" date="2021-02" db="EMBL/GenBank/DDBJ databases">
        <authorList>
            <person name="Nowell W R."/>
        </authorList>
    </citation>
    <scope>NUCLEOTIDE SEQUENCE</scope>
</reference>
<dbReference type="Gene3D" id="1.20.58.670">
    <property type="entry name" value="Dsl1p vesicle tethering complex, Tip20p subunit, domain D"/>
    <property type="match status" value="1"/>
</dbReference>
<proteinExistence type="predicted"/>
<sequence length="797" mass="93437">MSDFWTQLIQYTDGIETETSDIDNPEHLLSKLLTHAEHERELLEAKFNPISIATKENLSIVSQLHNGITMTKKLLEQHEQLRIQECKLAIELKSRENEAELIAQDFRTTVKRLKNTARIIDYLHCLETLLTYSSALEKSLSAESLDESLSIYSKLSRLTELVHDTSTEHLRAYSTNLALYWYEELKTAIESRMENVLKLIEFPYIRKMPPNVVIELFDINRDILKQELAYALKLRLPNNVKHDDVQSRLRFIGWKPIPLFIHMLLKGFITRFNFHFYGQQKTNDRRKPEWYLNQIITWILDHDDFLTKQLQPLIDEFSDVSPINVKVEFIRGLIELIIVKIDSQITSILSDTTLFTHYIEEILIFSQRLFEKDIDYPQDLPSCMNLLCDEIVFEKWFQVEQDVSRAKLQNIFQSSTAHQSVYERMLERNPDEIKISECAETFLTLLHAMEDRYRHVPYPSYRYRHVPYPSCTLRLFSLQVDLLDQFLNDLKDCLHNEQQDIDLLSKYFCSILNSIVYVADVIQQWKNRSHYQRLQYFHEEYKIFIKNNGMDNFADKNSNQIDIDSTLAQQFDLIQLNKKNDLIPASIFDHLLEQYRDEEEKNCSIIVNHIVSTLKAKSRRYINEKWSAMPNPKDYFSMNISSSAIDVLLELQTTFANLSINLLKNVSNEIRARVIKQFDEYLFNRIINDYTFNEGGAAQFLFDMNRGWSRIVNDHFSQLFNKCRESALLLTMPIGSALLLVDALQQDLSLASLTDSSSKDPIVSSPLPSALHEMGIHNLSEFEADQVLQRRRDLTNC</sequence>
<dbReference type="InterPro" id="IPR042044">
    <property type="entry name" value="EXOC6PINT-1/Sec15/Tip20_C_dom2"/>
</dbReference>
<dbReference type="GO" id="GO:0070939">
    <property type="term" value="C:Dsl1/NZR complex"/>
    <property type="evidence" value="ECO:0007669"/>
    <property type="project" value="InterPro"/>
</dbReference>
<dbReference type="PANTHER" id="PTHR13520">
    <property type="entry name" value="RAD50-INTERACTING PROTEIN 1 RINT-1"/>
    <property type="match status" value="1"/>
</dbReference>
<dbReference type="OrthoDB" id="2189254at2759"/>